<reference evidence="3 4" key="1">
    <citation type="journal article" date="2019" name="Int. J. Syst. Evol. Microbiol.">
        <title>The Global Catalogue of Microorganisms (GCM) 10K type strain sequencing project: providing services to taxonomists for standard genome sequencing and annotation.</title>
        <authorList>
            <consortium name="The Broad Institute Genomics Platform"/>
            <consortium name="The Broad Institute Genome Sequencing Center for Infectious Disease"/>
            <person name="Wu L."/>
            <person name="Ma J."/>
        </authorList>
    </citation>
    <scope>NUCLEOTIDE SEQUENCE [LARGE SCALE GENOMIC DNA]</scope>
    <source>
        <strain evidence="3 4">XZYJT29</strain>
    </source>
</reference>
<organism evidence="3 4">
    <name type="scientific">Halosimplex aquaticum</name>
    <dbReference type="NCBI Taxonomy" id="3026162"/>
    <lineage>
        <taxon>Archaea</taxon>
        <taxon>Methanobacteriati</taxon>
        <taxon>Methanobacteriota</taxon>
        <taxon>Stenosarchaea group</taxon>
        <taxon>Halobacteria</taxon>
        <taxon>Halobacteriales</taxon>
        <taxon>Haloarculaceae</taxon>
        <taxon>Halosimplex</taxon>
    </lineage>
</organism>
<evidence type="ECO:0000256" key="2">
    <source>
        <dbReference type="SAM" id="Phobius"/>
    </source>
</evidence>
<dbReference type="EMBL" id="JBHTAS010000001">
    <property type="protein sequence ID" value="MFC7139314.1"/>
    <property type="molecule type" value="Genomic_DNA"/>
</dbReference>
<evidence type="ECO:0000256" key="1">
    <source>
        <dbReference type="SAM" id="MobiDB-lite"/>
    </source>
</evidence>
<feature type="transmembrane region" description="Helical" evidence="2">
    <location>
        <begin position="420"/>
        <end position="439"/>
    </location>
</feature>
<evidence type="ECO:0000313" key="3">
    <source>
        <dbReference type="EMBL" id="MFC7139314.1"/>
    </source>
</evidence>
<protein>
    <submittedName>
        <fullName evidence="3">Aryl-sulfate sulfotransferase</fullName>
    </submittedName>
</protein>
<keyword evidence="4" id="KW-1185">Reference proteome</keyword>
<dbReference type="SUPFAM" id="SSF101898">
    <property type="entry name" value="NHL repeat"/>
    <property type="match status" value="1"/>
</dbReference>
<evidence type="ECO:0000313" key="4">
    <source>
        <dbReference type="Proteomes" id="UP001596432"/>
    </source>
</evidence>
<dbReference type="PANTHER" id="PTHR35340">
    <property type="entry name" value="PQQ ENZYME REPEAT PROTEIN-RELATED"/>
    <property type="match status" value="1"/>
</dbReference>
<proteinExistence type="predicted"/>
<gene>
    <name evidence="3" type="ORF">ACFQMA_05605</name>
</gene>
<dbReference type="PANTHER" id="PTHR35340:SF5">
    <property type="entry name" value="ASST-DOMAIN-CONTAINING PROTEIN"/>
    <property type="match status" value="1"/>
</dbReference>
<dbReference type="AlphaFoldDB" id="A0ABD5Y4H8"/>
<dbReference type="InterPro" id="IPR011042">
    <property type="entry name" value="6-blade_b-propeller_TolB-like"/>
</dbReference>
<sequence>MKRRALRIAVFCIVAASCLYLVSGYLSYSSAANAAAKQAEVPFEDREQIVPPRDNVTVITGQGFADRARDSLTAFAPDGRVLYYHDEYNKYQDVDPSPKGRYTVTVVASEFVYPEECDASVRRCVRDNILRINLTTGETETLYSIVAPALYSEKIHDVDRVGPNRFVVADIVHDRVYQLNTSTGMHEWSWQAMTEFPRSGGGEWPNDWTHLNDVEMLPDGRVMASPRNQDQVVFIDPETGLQENWTLGAENNYSVLYEQHNPDYIPESRGGPAVVVADSHNNRVVEFQRRNGSWEQSWQWSDDDMQWTRDADRLPNGNTLIVDSNGGRVLEVAPNGSVVWNVTLSSAYDAERLGTGDESAGGWSAASQNLTSSGEIERDTDNDDSGKLIDLIGLKRAFLRMAPAKLMSAAVFLVPPWMRVWHVAAIGISLASLFALLVAEFRWRYDLSMQVRDGIDLRRKGPGGD</sequence>
<dbReference type="PROSITE" id="PS51257">
    <property type="entry name" value="PROKAR_LIPOPROTEIN"/>
    <property type="match status" value="1"/>
</dbReference>
<dbReference type="Pfam" id="PF05935">
    <property type="entry name" value="Arylsulfotrans"/>
    <property type="match status" value="1"/>
</dbReference>
<keyword evidence="2" id="KW-0812">Transmembrane</keyword>
<dbReference type="RefSeq" id="WP_274324908.1">
    <property type="nucleotide sequence ID" value="NZ_CP118158.1"/>
</dbReference>
<dbReference type="Gene3D" id="2.120.10.30">
    <property type="entry name" value="TolB, C-terminal domain"/>
    <property type="match status" value="1"/>
</dbReference>
<accession>A0ABD5Y4H8</accession>
<comment type="caution">
    <text evidence="3">The sequence shown here is derived from an EMBL/GenBank/DDBJ whole genome shotgun (WGS) entry which is preliminary data.</text>
</comment>
<keyword evidence="2" id="KW-0472">Membrane</keyword>
<name>A0ABD5Y4H8_9EURY</name>
<feature type="compositionally biased region" description="Polar residues" evidence="1">
    <location>
        <begin position="365"/>
        <end position="374"/>
    </location>
</feature>
<dbReference type="Proteomes" id="UP001596432">
    <property type="component" value="Unassembled WGS sequence"/>
</dbReference>
<keyword evidence="2" id="KW-1133">Transmembrane helix</keyword>
<dbReference type="InterPro" id="IPR053143">
    <property type="entry name" value="Arylsulfate_ST"/>
</dbReference>
<feature type="region of interest" description="Disordered" evidence="1">
    <location>
        <begin position="357"/>
        <end position="382"/>
    </location>
</feature>
<dbReference type="InterPro" id="IPR010262">
    <property type="entry name" value="Arylsulfotransferase_bact"/>
</dbReference>
<dbReference type="GeneID" id="78819566"/>